<dbReference type="GO" id="GO:0043565">
    <property type="term" value="F:sequence-specific DNA binding"/>
    <property type="evidence" value="ECO:0007669"/>
    <property type="project" value="InterPro"/>
</dbReference>
<dbReference type="OrthoDB" id="9796775at2"/>
<dbReference type="InterPro" id="IPR009534">
    <property type="entry name" value="DUF1153"/>
</dbReference>
<evidence type="ECO:0000313" key="2">
    <source>
        <dbReference type="Proteomes" id="UP000274661"/>
    </source>
</evidence>
<sequence length="99" mass="11166">MLENQKIRPAQVIGPLGEPLTLESLPPSNTTRWVVRRKAEVVAAVAGGLLSVDEACARYGLSLEEFAGWQRAVDRSGMPGLRVTRIQHYRTVYERQQRY</sequence>
<comment type="caution">
    <text evidence="1">The sequence shown here is derived from an EMBL/GenBank/DDBJ whole genome shotgun (WGS) entry which is preliminary data.</text>
</comment>
<dbReference type="Proteomes" id="UP000274661">
    <property type="component" value="Unassembled WGS sequence"/>
</dbReference>
<organism evidence="1 2">
    <name type="scientific">Sphingomonas ginkgonis</name>
    <dbReference type="NCBI Taxonomy" id="2315330"/>
    <lineage>
        <taxon>Bacteria</taxon>
        <taxon>Pseudomonadati</taxon>
        <taxon>Pseudomonadota</taxon>
        <taxon>Alphaproteobacteria</taxon>
        <taxon>Sphingomonadales</taxon>
        <taxon>Sphingomonadaceae</taxon>
        <taxon>Sphingomonas</taxon>
    </lineage>
</organism>
<dbReference type="Pfam" id="PF06627">
    <property type="entry name" value="DUF1153"/>
    <property type="match status" value="1"/>
</dbReference>
<gene>
    <name evidence="1" type="ORF">HMF7854_14755</name>
</gene>
<reference evidence="1 2" key="1">
    <citation type="submission" date="2018-12" db="EMBL/GenBank/DDBJ databases">
        <title>Sphingomonas sp. HMF7854 Genome sequencing and assembly.</title>
        <authorList>
            <person name="Cha I."/>
            <person name="Kang H."/>
            <person name="Kim H."/>
            <person name="Kang J."/>
            <person name="Joh K."/>
        </authorList>
    </citation>
    <scope>NUCLEOTIDE SEQUENCE [LARGE SCALE GENOMIC DNA]</scope>
    <source>
        <strain evidence="1 2">HMF7854</strain>
    </source>
</reference>
<accession>A0A429VDM1</accession>
<proteinExistence type="predicted"/>
<protein>
    <submittedName>
        <fullName evidence="1">DUF1153 domain-containing protein</fullName>
    </submittedName>
</protein>
<dbReference type="InterPro" id="IPR010921">
    <property type="entry name" value="Trp_repressor/repl_initiator"/>
</dbReference>
<dbReference type="EMBL" id="RWJF01000001">
    <property type="protein sequence ID" value="RST31957.1"/>
    <property type="molecule type" value="Genomic_DNA"/>
</dbReference>
<dbReference type="AlphaFoldDB" id="A0A429VDM1"/>
<dbReference type="RefSeq" id="WP_126719897.1">
    <property type="nucleotide sequence ID" value="NZ_RWJF01000001.1"/>
</dbReference>
<dbReference type="Gene3D" id="1.10.10.10">
    <property type="entry name" value="Winged helix-like DNA-binding domain superfamily/Winged helix DNA-binding domain"/>
    <property type="match status" value="1"/>
</dbReference>
<dbReference type="SUPFAM" id="SSF48295">
    <property type="entry name" value="TrpR-like"/>
    <property type="match status" value="1"/>
</dbReference>
<evidence type="ECO:0000313" key="1">
    <source>
        <dbReference type="EMBL" id="RST31957.1"/>
    </source>
</evidence>
<dbReference type="InterPro" id="IPR036388">
    <property type="entry name" value="WH-like_DNA-bd_sf"/>
</dbReference>
<name>A0A429VDM1_9SPHN</name>
<keyword evidence="2" id="KW-1185">Reference proteome</keyword>